<dbReference type="NCBIfam" id="TIGR00006">
    <property type="entry name" value="16S rRNA (cytosine(1402)-N(4))-methyltransferase RsmH"/>
    <property type="match status" value="1"/>
</dbReference>
<organism evidence="7 8">
    <name type="scientific">Absicoccus intestinalis</name>
    <dbReference type="NCBI Taxonomy" id="2926319"/>
    <lineage>
        <taxon>Bacteria</taxon>
        <taxon>Bacillati</taxon>
        <taxon>Bacillota</taxon>
        <taxon>Erysipelotrichia</taxon>
        <taxon>Erysipelotrichales</taxon>
        <taxon>Erysipelotrichaceae</taxon>
        <taxon>Absicoccus</taxon>
    </lineage>
</organism>
<evidence type="ECO:0000256" key="6">
    <source>
        <dbReference type="HAMAP-Rule" id="MF_01007"/>
    </source>
</evidence>
<dbReference type="SUPFAM" id="SSF53335">
    <property type="entry name" value="S-adenosyl-L-methionine-dependent methyltransferases"/>
    <property type="match status" value="1"/>
</dbReference>
<dbReference type="SUPFAM" id="SSF81799">
    <property type="entry name" value="Putative methyltransferase TM0872, insert domain"/>
    <property type="match status" value="1"/>
</dbReference>
<accession>A0ABU4WLV6</accession>
<keyword evidence="2 6" id="KW-0698">rRNA processing</keyword>
<feature type="binding site" evidence="6">
    <location>
        <position position="78"/>
    </location>
    <ligand>
        <name>S-adenosyl-L-methionine</name>
        <dbReference type="ChEBI" id="CHEBI:59789"/>
    </ligand>
</feature>
<dbReference type="PANTHER" id="PTHR11265:SF0">
    <property type="entry name" value="12S RRNA N4-METHYLCYTIDINE METHYLTRANSFERASE"/>
    <property type="match status" value="1"/>
</dbReference>
<dbReference type="Gene3D" id="3.40.50.150">
    <property type="entry name" value="Vaccinia Virus protein VP39"/>
    <property type="match status" value="1"/>
</dbReference>
<evidence type="ECO:0000256" key="4">
    <source>
        <dbReference type="ARBA" id="ARBA00022679"/>
    </source>
</evidence>
<keyword evidence="3 6" id="KW-0489">Methyltransferase</keyword>
<feature type="binding site" evidence="6">
    <location>
        <position position="99"/>
    </location>
    <ligand>
        <name>S-adenosyl-L-methionine</name>
        <dbReference type="ChEBI" id="CHEBI:59789"/>
    </ligand>
</feature>
<dbReference type="HAMAP" id="MF_01007">
    <property type="entry name" value="16SrRNA_methyltr_H"/>
    <property type="match status" value="1"/>
</dbReference>
<sequence length="319" mass="36232">MMEHKSVLLKESIEMLQIKDDGIYVDCTLGRGGHSSEILKRCTQGHLYALDCDQSAIDESTKRLSAIGSNFTCIHTPFERLAQVLDEQGVSVVDGIFMDLGVSSPQFDDGSRGFSYRYDARLDMRMDQSQELDAWTVVNTYSQDELTGLLKSFGQEPFAHKIAQQIVQTRQEHPIDTTFQLVDVIKQSLPQKVLNKKGHPAKRTFQAIRMEVNGELPQLESALHQGLHRLAIGGRMCVITFHSLEDRMVKQTFKQVATPPKVNRRIPVIGEERLEYQLINRKPILASETELAENNRAHSAKLRGIERLRNFENEAKENK</sequence>
<dbReference type="InterPro" id="IPR029063">
    <property type="entry name" value="SAM-dependent_MTases_sf"/>
</dbReference>
<dbReference type="Proteomes" id="UP001285244">
    <property type="component" value="Unassembled WGS sequence"/>
</dbReference>
<evidence type="ECO:0000256" key="3">
    <source>
        <dbReference type="ARBA" id="ARBA00022603"/>
    </source>
</evidence>
<name>A0ABU4WLV6_9FIRM</name>
<evidence type="ECO:0000256" key="2">
    <source>
        <dbReference type="ARBA" id="ARBA00022552"/>
    </source>
</evidence>
<keyword evidence="5 6" id="KW-0949">S-adenosyl-L-methionine</keyword>
<keyword evidence="6" id="KW-0963">Cytoplasm</keyword>
<dbReference type="GO" id="GO:0008168">
    <property type="term" value="F:methyltransferase activity"/>
    <property type="evidence" value="ECO:0007669"/>
    <property type="project" value="UniProtKB-KW"/>
</dbReference>
<comment type="catalytic activity">
    <reaction evidence="6">
        <text>cytidine(1402) in 16S rRNA + S-adenosyl-L-methionine = N(4)-methylcytidine(1402) in 16S rRNA + S-adenosyl-L-homocysteine + H(+)</text>
        <dbReference type="Rhea" id="RHEA:42928"/>
        <dbReference type="Rhea" id="RHEA-COMP:10286"/>
        <dbReference type="Rhea" id="RHEA-COMP:10287"/>
        <dbReference type="ChEBI" id="CHEBI:15378"/>
        <dbReference type="ChEBI" id="CHEBI:57856"/>
        <dbReference type="ChEBI" id="CHEBI:59789"/>
        <dbReference type="ChEBI" id="CHEBI:74506"/>
        <dbReference type="ChEBI" id="CHEBI:82748"/>
        <dbReference type="EC" id="2.1.1.199"/>
    </reaction>
</comment>
<dbReference type="InterPro" id="IPR002903">
    <property type="entry name" value="RsmH"/>
</dbReference>
<dbReference type="GO" id="GO:0032259">
    <property type="term" value="P:methylation"/>
    <property type="evidence" value="ECO:0007669"/>
    <property type="project" value="UniProtKB-KW"/>
</dbReference>
<gene>
    <name evidence="6 7" type="primary">rsmH</name>
    <name evidence="7" type="ORF">MOZ64_06705</name>
</gene>
<reference evidence="7 8" key="1">
    <citation type="submission" date="2022-03" db="EMBL/GenBank/DDBJ databases">
        <title>Novel taxa within the pig intestine.</title>
        <authorList>
            <person name="Wylensek D."/>
            <person name="Bishof K."/>
            <person name="Afrizal A."/>
            <person name="Clavel T."/>
        </authorList>
    </citation>
    <scope>NUCLEOTIDE SEQUENCE [LARGE SCALE GENOMIC DNA]</scope>
    <source>
        <strain evidence="7 8">Cla-KB-P134</strain>
    </source>
</reference>
<protein>
    <recommendedName>
        <fullName evidence="6">Ribosomal RNA small subunit methyltransferase H</fullName>
        <ecNumber evidence="6">2.1.1.199</ecNumber>
    </recommendedName>
    <alternativeName>
        <fullName evidence="6">16S rRNA m(4)C1402 methyltransferase</fullName>
    </alternativeName>
    <alternativeName>
        <fullName evidence="6">rRNA (cytosine-N(4)-)-methyltransferase RsmH</fullName>
    </alternativeName>
</protein>
<dbReference type="Pfam" id="PF01795">
    <property type="entry name" value="Methyltransf_5"/>
    <property type="match status" value="1"/>
</dbReference>
<evidence type="ECO:0000313" key="7">
    <source>
        <dbReference type="EMBL" id="MDX8417531.1"/>
    </source>
</evidence>
<dbReference type="PANTHER" id="PTHR11265">
    <property type="entry name" value="S-ADENOSYL-METHYLTRANSFERASE MRAW"/>
    <property type="match status" value="1"/>
</dbReference>
<feature type="binding site" evidence="6">
    <location>
        <position position="51"/>
    </location>
    <ligand>
        <name>S-adenosyl-L-methionine</name>
        <dbReference type="ChEBI" id="CHEBI:59789"/>
    </ligand>
</feature>
<evidence type="ECO:0000256" key="1">
    <source>
        <dbReference type="ARBA" id="ARBA00010396"/>
    </source>
</evidence>
<dbReference type="PIRSF" id="PIRSF004486">
    <property type="entry name" value="MraW"/>
    <property type="match status" value="1"/>
</dbReference>
<evidence type="ECO:0000256" key="5">
    <source>
        <dbReference type="ARBA" id="ARBA00022691"/>
    </source>
</evidence>
<dbReference type="Gene3D" id="1.10.150.170">
    <property type="entry name" value="Putative methyltransferase TM0872, insert domain"/>
    <property type="match status" value="1"/>
</dbReference>
<keyword evidence="8" id="KW-1185">Reference proteome</keyword>
<feature type="binding site" evidence="6">
    <location>
        <begin position="32"/>
        <end position="34"/>
    </location>
    <ligand>
        <name>S-adenosyl-L-methionine</name>
        <dbReference type="ChEBI" id="CHEBI:59789"/>
    </ligand>
</feature>
<keyword evidence="4 6" id="KW-0808">Transferase</keyword>
<dbReference type="RefSeq" id="WP_320325824.1">
    <property type="nucleotide sequence ID" value="NZ_JALBUS010000008.1"/>
</dbReference>
<dbReference type="EMBL" id="JALBUS010000008">
    <property type="protein sequence ID" value="MDX8417531.1"/>
    <property type="molecule type" value="Genomic_DNA"/>
</dbReference>
<comment type="similarity">
    <text evidence="1 6">Belongs to the methyltransferase superfamily. RsmH family.</text>
</comment>
<comment type="function">
    <text evidence="6">Specifically methylates the N4 position of cytidine in position 1402 (C1402) of 16S rRNA.</text>
</comment>
<comment type="caution">
    <text evidence="7">The sequence shown here is derived from an EMBL/GenBank/DDBJ whole genome shotgun (WGS) entry which is preliminary data.</text>
</comment>
<dbReference type="InterPro" id="IPR023397">
    <property type="entry name" value="SAM-dep_MeTrfase_MraW_recog"/>
</dbReference>
<evidence type="ECO:0000313" key="8">
    <source>
        <dbReference type="Proteomes" id="UP001285244"/>
    </source>
</evidence>
<proteinExistence type="inferred from homology"/>
<comment type="subcellular location">
    <subcellularLocation>
        <location evidence="6">Cytoplasm</location>
    </subcellularLocation>
</comment>
<feature type="binding site" evidence="6">
    <location>
        <position position="106"/>
    </location>
    <ligand>
        <name>S-adenosyl-L-methionine</name>
        <dbReference type="ChEBI" id="CHEBI:59789"/>
    </ligand>
</feature>
<dbReference type="EC" id="2.1.1.199" evidence="6"/>